<dbReference type="GO" id="GO:0006352">
    <property type="term" value="P:DNA-templated transcription initiation"/>
    <property type="evidence" value="ECO:0007669"/>
    <property type="project" value="InterPro"/>
</dbReference>
<organism evidence="7 8">
    <name type="scientific">Aliidongia dinghuensis</name>
    <dbReference type="NCBI Taxonomy" id="1867774"/>
    <lineage>
        <taxon>Bacteria</taxon>
        <taxon>Pseudomonadati</taxon>
        <taxon>Pseudomonadota</taxon>
        <taxon>Alphaproteobacteria</taxon>
        <taxon>Rhodospirillales</taxon>
        <taxon>Dongiaceae</taxon>
        <taxon>Aliidongia</taxon>
    </lineage>
</organism>
<dbReference type="Gene3D" id="1.10.1740.10">
    <property type="match status" value="1"/>
</dbReference>
<dbReference type="EMBL" id="BMJQ01000015">
    <property type="protein sequence ID" value="GGF37240.1"/>
    <property type="molecule type" value="Genomic_DNA"/>
</dbReference>
<gene>
    <name evidence="7" type="primary">vreI</name>
    <name evidence="7" type="ORF">GCM10011611_49710</name>
</gene>
<dbReference type="PANTHER" id="PTHR43133:SF63">
    <property type="entry name" value="RNA POLYMERASE SIGMA FACTOR FECI-RELATED"/>
    <property type="match status" value="1"/>
</dbReference>
<dbReference type="GO" id="GO:0016987">
    <property type="term" value="F:sigma factor activity"/>
    <property type="evidence" value="ECO:0007669"/>
    <property type="project" value="UniProtKB-KW"/>
</dbReference>
<dbReference type="SUPFAM" id="SSF88659">
    <property type="entry name" value="Sigma3 and sigma4 domains of RNA polymerase sigma factors"/>
    <property type="match status" value="1"/>
</dbReference>
<feature type="domain" description="RNA polymerase sigma-70 region 2" evidence="5">
    <location>
        <begin position="14"/>
        <end position="78"/>
    </location>
</feature>
<dbReference type="AlphaFoldDB" id="A0A8J2YZG2"/>
<keyword evidence="4" id="KW-0804">Transcription</keyword>
<dbReference type="InterPro" id="IPR013249">
    <property type="entry name" value="RNA_pol_sigma70_r4_t2"/>
</dbReference>
<dbReference type="InterPro" id="IPR014284">
    <property type="entry name" value="RNA_pol_sigma-70_dom"/>
</dbReference>
<name>A0A8J2YZG2_9PROT</name>
<evidence type="ECO:0000259" key="6">
    <source>
        <dbReference type="Pfam" id="PF08281"/>
    </source>
</evidence>
<evidence type="ECO:0000259" key="5">
    <source>
        <dbReference type="Pfam" id="PF04542"/>
    </source>
</evidence>
<keyword evidence="2" id="KW-0805">Transcription regulation</keyword>
<dbReference type="Proteomes" id="UP000646365">
    <property type="component" value="Unassembled WGS sequence"/>
</dbReference>
<evidence type="ECO:0000256" key="3">
    <source>
        <dbReference type="ARBA" id="ARBA00023082"/>
    </source>
</evidence>
<dbReference type="GO" id="GO:0003677">
    <property type="term" value="F:DNA binding"/>
    <property type="evidence" value="ECO:0007669"/>
    <property type="project" value="InterPro"/>
</dbReference>
<dbReference type="InterPro" id="IPR036388">
    <property type="entry name" value="WH-like_DNA-bd_sf"/>
</dbReference>
<evidence type="ECO:0000256" key="4">
    <source>
        <dbReference type="ARBA" id="ARBA00023163"/>
    </source>
</evidence>
<reference evidence="7" key="1">
    <citation type="journal article" date="2014" name="Int. J. Syst. Evol. Microbiol.">
        <title>Complete genome sequence of Corynebacterium casei LMG S-19264T (=DSM 44701T), isolated from a smear-ripened cheese.</title>
        <authorList>
            <consortium name="US DOE Joint Genome Institute (JGI-PGF)"/>
            <person name="Walter F."/>
            <person name="Albersmeier A."/>
            <person name="Kalinowski J."/>
            <person name="Ruckert C."/>
        </authorList>
    </citation>
    <scope>NUCLEOTIDE SEQUENCE</scope>
    <source>
        <strain evidence="7">CGMCC 1.15725</strain>
    </source>
</reference>
<dbReference type="InterPro" id="IPR007627">
    <property type="entry name" value="RNA_pol_sigma70_r2"/>
</dbReference>
<evidence type="ECO:0000313" key="7">
    <source>
        <dbReference type="EMBL" id="GGF37240.1"/>
    </source>
</evidence>
<dbReference type="SUPFAM" id="SSF88946">
    <property type="entry name" value="Sigma2 domain of RNA polymerase sigma factors"/>
    <property type="match status" value="1"/>
</dbReference>
<dbReference type="PANTHER" id="PTHR43133">
    <property type="entry name" value="RNA POLYMERASE ECF-TYPE SIGMA FACTO"/>
    <property type="match status" value="1"/>
</dbReference>
<protein>
    <submittedName>
        <fullName evidence="7">ECF sigma factor VreI</fullName>
    </submittedName>
</protein>
<keyword evidence="3" id="KW-0731">Sigma factor</keyword>
<reference evidence="7" key="2">
    <citation type="submission" date="2020-09" db="EMBL/GenBank/DDBJ databases">
        <authorList>
            <person name="Sun Q."/>
            <person name="Zhou Y."/>
        </authorList>
    </citation>
    <scope>NUCLEOTIDE SEQUENCE</scope>
    <source>
        <strain evidence="7">CGMCC 1.15725</strain>
    </source>
</reference>
<evidence type="ECO:0000313" key="8">
    <source>
        <dbReference type="Proteomes" id="UP000646365"/>
    </source>
</evidence>
<dbReference type="RefSeq" id="WP_189050842.1">
    <property type="nucleotide sequence ID" value="NZ_BMJQ01000015.1"/>
</dbReference>
<sequence>MTETSWAALRDLLIERYEGLRNRLSRRLGSSDLASETLQETWLHLQRAGTLGSIRNPEAYLLRTALNVAADRRDAENRRLTLSEVERLIQCEEDELDPERIAEAGSEIAALARALDELSPRRREIFILARVQELPHRVIAQRFGISARMVERELRVALEHCGSRLDRKVIRRFGPRSAEPSSK</sequence>
<dbReference type="InterPro" id="IPR039425">
    <property type="entry name" value="RNA_pol_sigma-70-like"/>
</dbReference>
<dbReference type="Pfam" id="PF04542">
    <property type="entry name" value="Sigma70_r2"/>
    <property type="match status" value="1"/>
</dbReference>
<feature type="domain" description="RNA polymerase sigma factor 70 region 4 type 2" evidence="6">
    <location>
        <begin position="110"/>
        <end position="161"/>
    </location>
</feature>
<comment type="caution">
    <text evidence="7">The sequence shown here is derived from an EMBL/GenBank/DDBJ whole genome shotgun (WGS) entry which is preliminary data.</text>
</comment>
<dbReference type="NCBIfam" id="TIGR02937">
    <property type="entry name" value="sigma70-ECF"/>
    <property type="match status" value="1"/>
</dbReference>
<comment type="similarity">
    <text evidence="1">Belongs to the sigma-70 factor family. ECF subfamily.</text>
</comment>
<dbReference type="InterPro" id="IPR013325">
    <property type="entry name" value="RNA_pol_sigma_r2"/>
</dbReference>
<dbReference type="Gene3D" id="1.10.10.10">
    <property type="entry name" value="Winged helix-like DNA-binding domain superfamily/Winged helix DNA-binding domain"/>
    <property type="match status" value="1"/>
</dbReference>
<dbReference type="InterPro" id="IPR013324">
    <property type="entry name" value="RNA_pol_sigma_r3/r4-like"/>
</dbReference>
<proteinExistence type="inferred from homology"/>
<keyword evidence="8" id="KW-1185">Reference proteome</keyword>
<evidence type="ECO:0000256" key="2">
    <source>
        <dbReference type="ARBA" id="ARBA00023015"/>
    </source>
</evidence>
<accession>A0A8J2YZG2</accession>
<dbReference type="Pfam" id="PF08281">
    <property type="entry name" value="Sigma70_r4_2"/>
    <property type="match status" value="1"/>
</dbReference>
<evidence type="ECO:0000256" key="1">
    <source>
        <dbReference type="ARBA" id="ARBA00010641"/>
    </source>
</evidence>